<comment type="caution">
    <text evidence="1">The sequence shown here is derived from an EMBL/GenBank/DDBJ whole genome shotgun (WGS) entry which is preliminary data.</text>
</comment>
<keyword evidence="2" id="KW-1185">Reference proteome</keyword>
<evidence type="ECO:0000313" key="1">
    <source>
        <dbReference type="EMBL" id="KAI6086947.1"/>
    </source>
</evidence>
<sequence length="253" mass="27082">MTSQNEYVGFRVQPDEYPNGQNDYGESDHPPKAFDRPTPIMRTAKPSSFSQQQSSGHSNPFGLSPLAFGMLIALVTALIVGATIGAGLGVSLAKKERCDASVSMATSMLASTSATATALVDFVAPKLSLNDYVVPEPSLVESLHTDCPKIDGTVIEDSNSDHYRVTCGHRVVGNPSIITWSGLIAYLLQHCVQACFLINNWGGHGEQLCTAVSWSKAMSHSAEINAGANCWLFNYSADSIELEESHTIAVMLA</sequence>
<accession>A0ACC0D2L2</accession>
<gene>
    <name evidence="1" type="ORF">F4821DRAFT_259455</name>
</gene>
<protein>
    <submittedName>
        <fullName evidence="1">Uncharacterized protein</fullName>
    </submittedName>
</protein>
<reference evidence="1 2" key="1">
    <citation type="journal article" date="2022" name="New Phytol.">
        <title>Ecological generalism drives hyperdiversity of secondary metabolite gene clusters in xylarialean endophytes.</title>
        <authorList>
            <person name="Franco M.E.E."/>
            <person name="Wisecaver J.H."/>
            <person name="Arnold A.E."/>
            <person name="Ju Y.M."/>
            <person name="Slot J.C."/>
            <person name="Ahrendt S."/>
            <person name="Moore L.P."/>
            <person name="Eastman K.E."/>
            <person name="Scott K."/>
            <person name="Konkel Z."/>
            <person name="Mondo S.J."/>
            <person name="Kuo A."/>
            <person name="Hayes R.D."/>
            <person name="Haridas S."/>
            <person name="Andreopoulos B."/>
            <person name="Riley R."/>
            <person name="LaButti K."/>
            <person name="Pangilinan J."/>
            <person name="Lipzen A."/>
            <person name="Amirebrahimi M."/>
            <person name="Yan J."/>
            <person name="Adam C."/>
            <person name="Keymanesh K."/>
            <person name="Ng V."/>
            <person name="Louie K."/>
            <person name="Northen T."/>
            <person name="Drula E."/>
            <person name="Henrissat B."/>
            <person name="Hsieh H.M."/>
            <person name="Youens-Clark K."/>
            <person name="Lutzoni F."/>
            <person name="Miadlikowska J."/>
            <person name="Eastwood D.C."/>
            <person name="Hamelin R.C."/>
            <person name="Grigoriev I.V."/>
            <person name="U'Ren J.M."/>
        </authorList>
    </citation>
    <scope>NUCLEOTIDE SEQUENCE [LARGE SCALE GENOMIC DNA]</scope>
    <source>
        <strain evidence="1 2">ER1909</strain>
    </source>
</reference>
<name>A0ACC0D2L2_9PEZI</name>
<dbReference type="EMBL" id="MU394311">
    <property type="protein sequence ID" value="KAI6086947.1"/>
    <property type="molecule type" value="Genomic_DNA"/>
</dbReference>
<evidence type="ECO:0000313" key="2">
    <source>
        <dbReference type="Proteomes" id="UP001497680"/>
    </source>
</evidence>
<proteinExistence type="predicted"/>
<organism evidence="1 2">
    <name type="scientific">Hypoxylon rubiginosum</name>
    <dbReference type="NCBI Taxonomy" id="110542"/>
    <lineage>
        <taxon>Eukaryota</taxon>
        <taxon>Fungi</taxon>
        <taxon>Dikarya</taxon>
        <taxon>Ascomycota</taxon>
        <taxon>Pezizomycotina</taxon>
        <taxon>Sordariomycetes</taxon>
        <taxon>Xylariomycetidae</taxon>
        <taxon>Xylariales</taxon>
        <taxon>Hypoxylaceae</taxon>
        <taxon>Hypoxylon</taxon>
    </lineage>
</organism>
<dbReference type="Proteomes" id="UP001497680">
    <property type="component" value="Unassembled WGS sequence"/>
</dbReference>